<name>A0AAD2CCW3_9STRA</name>
<accession>A0AAD2CCW3</accession>
<dbReference type="AlphaFoldDB" id="A0AAD2CCW3"/>
<sequence length="234" mass="25627">MLAGRYQGAAKKIGLSVNSWVSLRVKDYEGMRQNVLSGVNIGGIEVGGSGSSVKAETKQKASGGKASDRKTLFYLKDAPGATICCVSVSSSAGGQKACGEKKDSATNLCDIASHRPVVPIDKLQFPALYCRCKKLGRGGETFYWDSMPHMKFSELPPTNTAPWLTDRDTKARWTTCIHELRTSSATGSQPPQASRTLKFELDENCWDMTKYEFLCSKKNYSSTKFLTRAIGLWS</sequence>
<dbReference type="Proteomes" id="UP001295423">
    <property type="component" value="Unassembled WGS sequence"/>
</dbReference>
<evidence type="ECO:0000313" key="1">
    <source>
        <dbReference type="EMBL" id="CAJ1930080.1"/>
    </source>
</evidence>
<dbReference type="EMBL" id="CAKOGP040000104">
    <property type="protein sequence ID" value="CAJ1930080.1"/>
    <property type="molecule type" value="Genomic_DNA"/>
</dbReference>
<proteinExistence type="predicted"/>
<reference evidence="1" key="1">
    <citation type="submission" date="2023-08" db="EMBL/GenBank/DDBJ databases">
        <authorList>
            <person name="Audoor S."/>
            <person name="Bilcke G."/>
        </authorList>
    </citation>
    <scope>NUCLEOTIDE SEQUENCE</scope>
</reference>
<organism evidence="1 2">
    <name type="scientific">Cylindrotheca closterium</name>
    <dbReference type="NCBI Taxonomy" id="2856"/>
    <lineage>
        <taxon>Eukaryota</taxon>
        <taxon>Sar</taxon>
        <taxon>Stramenopiles</taxon>
        <taxon>Ochrophyta</taxon>
        <taxon>Bacillariophyta</taxon>
        <taxon>Bacillariophyceae</taxon>
        <taxon>Bacillariophycidae</taxon>
        <taxon>Bacillariales</taxon>
        <taxon>Bacillariaceae</taxon>
        <taxon>Cylindrotheca</taxon>
    </lineage>
</organism>
<protein>
    <submittedName>
        <fullName evidence="1">Uncharacterized protein</fullName>
    </submittedName>
</protein>
<evidence type="ECO:0000313" key="2">
    <source>
        <dbReference type="Proteomes" id="UP001295423"/>
    </source>
</evidence>
<gene>
    <name evidence="1" type="ORF">CYCCA115_LOCUS1834</name>
</gene>
<comment type="caution">
    <text evidence="1">The sequence shown here is derived from an EMBL/GenBank/DDBJ whole genome shotgun (WGS) entry which is preliminary data.</text>
</comment>
<keyword evidence="2" id="KW-1185">Reference proteome</keyword>